<dbReference type="EMBL" id="BNCQ01000043">
    <property type="protein sequence ID" value="GIM12311.1"/>
    <property type="molecule type" value="Genomic_DNA"/>
</dbReference>
<feature type="compositionally biased region" description="Gly residues" evidence="7">
    <location>
        <begin position="1378"/>
        <end position="1398"/>
    </location>
</feature>
<dbReference type="SMART" id="SM00091">
    <property type="entry name" value="PAS"/>
    <property type="match status" value="4"/>
</dbReference>
<keyword evidence="3" id="KW-0808">Transferase</keyword>
<dbReference type="Pfam" id="PF25474">
    <property type="entry name" value="TPR_TmcB"/>
    <property type="match status" value="1"/>
</dbReference>
<feature type="transmembrane region" description="Helical" evidence="8">
    <location>
        <begin position="1950"/>
        <end position="1972"/>
    </location>
</feature>
<name>A0A8J4GR15_9CHLO</name>
<keyword evidence="8" id="KW-0812">Transmembrane</keyword>
<keyword evidence="1" id="KW-0600">Photoreceptor protein</keyword>
<dbReference type="PROSITE" id="PS50112">
    <property type="entry name" value="PAS"/>
    <property type="match status" value="1"/>
</dbReference>
<feature type="region of interest" description="Disordered" evidence="7">
    <location>
        <begin position="1332"/>
        <end position="1424"/>
    </location>
</feature>
<evidence type="ECO:0000256" key="6">
    <source>
        <dbReference type="ARBA" id="ARBA00022840"/>
    </source>
</evidence>
<keyword evidence="8" id="KW-1133">Transmembrane helix</keyword>
<feature type="transmembrane region" description="Helical" evidence="8">
    <location>
        <begin position="123"/>
        <end position="145"/>
    </location>
</feature>
<evidence type="ECO:0000256" key="3">
    <source>
        <dbReference type="ARBA" id="ARBA00022679"/>
    </source>
</evidence>
<dbReference type="InterPro" id="IPR052994">
    <property type="entry name" value="Tiny_macrocysts_regulators"/>
</dbReference>
<dbReference type="CDD" id="cd00130">
    <property type="entry name" value="PAS"/>
    <property type="match status" value="1"/>
</dbReference>
<evidence type="ECO:0000256" key="1">
    <source>
        <dbReference type="ARBA" id="ARBA00022543"/>
    </source>
</evidence>
<feature type="compositionally biased region" description="Low complexity" evidence="7">
    <location>
        <begin position="1355"/>
        <end position="1366"/>
    </location>
</feature>
<accession>A0A8J4GR15</accession>
<feature type="domain" description="PAS" evidence="9">
    <location>
        <begin position="402"/>
        <end position="444"/>
    </location>
</feature>
<feature type="transmembrane region" description="Helical" evidence="8">
    <location>
        <begin position="1465"/>
        <end position="1485"/>
    </location>
</feature>
<dbReference type="PANTHER" id="PTHR31600">
    <property type="entry name" value="TINY MACROCYSTS PROTEIN B-RELATED"/>
    <property type="match status" value="1"/>
</dbReference>
<dbReference type="GO" id="GO:0009881">
    <property type="term" value="F:photoreceptor activity"/>
    <property type="evidence" value="ECO:0007669"/>
    <property type="project" value="UniProtKB-KW"/>
</dbReference>
<organism evidence="10 11">
    <name type="scientific">Volvox reticuliferus</name>
    <dbReference type="NCBI Taxonomy" id="1737510"/>
    <lineage>
        <taxon>Eukaryota</taxon>
        <taxon>Viridiplantae</taxon>
        <taxon>Chlorophyta</taxon>
        <taxon>core chlorophytes</taxon>
        <taxon>Chlorophyceae</taxon>
        <taxon>CS clade</taxon>
        <taxon>Chlamydomonadales</taxon>
        <taxon>Volvocaceae</taxon>
        <taxon>Volvox</taxon>
    </lineage>
</organism>
<feature type="region of interest" description="Disordered" evidence="7">
    <location>
        <begin position="1726"/>
        <end position="1795"/>
    </location>
</feature>
<evidence type="ECO:0000313" key="11">
    <source>
        <dbReference type="Proteomes" id="UP000722791"/>
    </source>
</evidence>
<keyword evidence="1" id="KW-0675">Receptor</keyword>
<keyword evidence="6" id="KW-0067">ATP-binding</keyword>
<gene>
    <name evidence="10" type="ORF">Vretimale_15676</name>
</gene>
<protein>
    <recommendedName>
        <fullName evidence="9">PAS domain-containing protein</fullName>
    </recommendedName>
</protein>
<evidence type="ECO:0000256" key="2">
    <source>
        <dbReference type="ARBA" id="ARBA00022606"/>
    </source>
</evidence>
<feature type="compositionally biased region" description="Acidic residues" evidence="7">
    <location>
        <begin position="1727"/>
        <end position="1740"/>
    </location>
</feature>
<feature type="compositionally biased region" description="Acidic residues" evidence="7">
    <location>
        <begin position="1166"/>
        <end position="1176"/>
    </location>
</feature>
<dbReference type="InterPro" id="IPR057352">
    <property type="entry name" value="TPR_TmcB/C"/>
</dbReference>
<dbReference type="GO" id="GO:0005524">
    <property type="term" value="F:ATP binding"/>
    <property type="evidence" value="ECO:0007669"/>
    <property type="project" value="UniProtKB-KW"/>
</dbReference>
<feature type="transmembrane region" description="Helical" evidence="8">
    <location>
        <begin position="87"/>
        <end position="111"/>
    </location>
</feature>
<dbReference type="FunFam" id="3.30.450.20:FF:000060">
    <property type="entry name" value="Sensor protein FixL"/>
    <property type="match status" value="1"/>
</dbReference>
<feature type="region of interest" description="Disordered" evidence="7">
    <location>
        <begin position="1159"/>
        <end position="1189"/>
    </location>
</feature>
<evidence type="ECO:0000259" key="9">
    <source>
        <dbReference type="PROSITE" id="PS50112"/>
    </source>
</evidence>
<dbReference type="GO" id="GO:0006355">
    <property type="term" value="P:regulation of DNA-templated transcription"/>
    <property type="evidence" value="ECO:0007669"/>
    <property type="project" value="InterPro"/>
</dbReference>
<comment type="caution">
    <text evidence="10">The sequence shown here is derived from an EMBL/GenBank/DDBJ whole genome shotgun (WGS) entry which is preliminary data.</text>
</comment>
<dbReference type="NCBIfam" id="TIGR00229">
    <property type="entry name" value="sensory_box"/>
    <property type="match status" value="1"/>
</dbReference>
<dbReference type="InterPro" id="IPR035965">
    <property type="entry name" value="PAS-like_dom_sf"/>
</dbReference>
<keyword evidence="5" id="KW-0418">Kinase</keyword>
<keyword evidence="2" id="KW-0716">Sensory transduction</keyword>
<keyword evidence="1" id="KW-0157">Chromophore</keyword>
<dbReference type="InterPro" id="IPR013767">
    <property type="entry name" value="PAS_fold"/>
</dbReference>
<feature type="transmembrane region" description="Helical" evidence="8">
    <location>
        <begin position="1668"/>
        <end position="1690"/>
    </location>
</feature>
<dbReference type="Proteomes" id="UP000722791">
    <property type="component" value="Unassembled WGS sequence"/>
</dbReference>
<dbReference type="Gene3D" id="3.30.450.20">
    <property type="entry name" value="PAS domain"/>
    <property type="match status" value="1"/>
</dbReference>
<dbReference type="PANTHER" id="PTHR31600:SF2">
    <property type="entry name" value="GAMETE ENRICHED GENE 10 PROTEIN-RELATED"/>
    <property type="match status" value="1"/>
</dbReference>
<keyword evidence="4" id="KW-0547">Nucleotide-binding</keyword>
<evidence type="ECO:0000256" key="8">
    <source>
        <dbReference type="SAM" id="Phobius"/>
    </source>
</evidence>
<feature type="transmembrane region" description="Helical" evidence="8">
    <location>
        <begin position="1635"/>
        <end position="1656"/>
    </location>
</feature>
<feature type="compositionally biased region" description="Acidic residues" evidence="7">
    <location>
        <begin position="1119"/>
        <end position="1139"/>
    </location>
</feature>
<reference evidence="10" key="1">
    <citation type="journal article" date="2021" name="Proc. Natl. Acad. Sci. U.S.A.">
        <title>Three genomes in the algal genus Volvox reveal the fate of a haploid sex-determining region after a transition to homothallism.</title>
        <authorList>
            <person name="Yamamoto K."/>
            <person name="Hamaji T."/>
            <person name="Kawai-Toyooka H."/>
            <person name="Matsuzaki R."/>
            <person name="Takahashi F."/>
            <person name="Nishimura Y."/>
            <person name="Kawachi M."/>
            <person name="Noguchi H."/>
            <person name="Minakuchi Y."/>
            <person name="Umen J.G."/>
            <person name="Toyoda A."/>
            <person name="Nozaki H."/>
        </authorList>
    </citation>
    <scope>NUCLEOTIDE SEQUENCE</scope>
    <source>
        <strain evidence="10">NIES-3785</strain>
    </source>
</reference>
<sequence length="2247" mass="242654">MTSFSSRATLLSLTTLFSPPTATLRARSRDTCTLIASVLAAKALFIVCSDVLDSVEKVQAVLNVSCVALICWWNLRSLPFFRTLINSVWFGLWLGILYTTSLYCVVVFQSNHEYGTFRQYTKYVLYGMFPVVVGGAALCAVYAWVAMRPAQRFRGAERDARLGKLYKFSDTAEVERLSRCMRVLDAEGVVDEGAAYWGETVLKAGMLAFSNNPYLLILYANFLLEVRKDGPAARTQLQLASKHMPSVVQRYQVFCTHEASKRLKDSQECGMDLQAYIEFKRNYRAVLRVHKAALGLQVEMWKLYLKPRLKVAEVDKAMDTLDQVTSQAHQVYKRVLERYPTNGKLLRCYGKFLEDVRHDPAAAARAYAEANRNGGAGALLSLDLTSLQMGSGERPEVFASVTMEDAIVVINAEGTIMMVSQAVQSLFGYASLDLEGANVSLLMPPPFTQRHNGYMAHYAATGEAHILDTVREVVALHKDRYVFPVSICVTKLSGTGSDSIFLGLLRTIPPSLYAMRVWISPNGIFLCGEQSFESMVGLMEGELVGKSFSSLVASSCQEAVTALLEHCRTASISELTKGTIRADLQLLHRYLDPVPVEVTVGMAGTDGQRILVLHCRRLDGRDGNILVVGSDMRLKFASVGVAGLLGYSPRKLIALRLDQLLPQPFNALHAKWIRDPPHSIPPASCRSGLVVHLLNEYGARVPVRIKLLAGDSTDTNALSSVHHIVQVDRVVMDEEVEERRLVLNVDFHGRVRGVVRPDSSVFGFPAWTLLDASLCDFVDVFDEWRQHSGQGQMQLLLLSLLDKEQEMPGASWRVRVREPARSEELEDISRSGSLHLTALARRSITGRRTGSGGGAAPPAWRSACLQVELFDEHEAADGDPAAGNVDDDGDGSQARVRVVLWRRDLLSGVVELDEELTVRKANTSTGLIFGLPAAFMHKKPLGKFLDVPHGSTWTSLVASQRHHHHQPNRRSALKSSSERGIVSPLLVLTGPHPDGGSMRVVVQGVETLGPGGKPKVSAVLHADTSFVGARADIMRVLHLHLGHPTTSAAAAATSEPAANTVPPAIERAASTVRGVADDTNCGGSGGAVVRQLGGATSVRARAGEEAGGLAAGLMPRISEEDENGDDEPCGGGGGDDDVSFSDGVSRGIHRHSTAVSSVDLLTAEDKDGDGDGDDDGSNGGAVNDPADQDAAAHEVARLHRQATSRSEFVAQWVRTVMAHRVSTVGGFGVGPFAADGGGGPGYSLSLDRRPASFSVTAGVAVTPPLRLSAAVGMGSTMRRAAGKGSLRSVSIMERSGQMESAGGGGGAGDLAAVAQSTPLGGGDMVPHLSRRNAASLTVRTRTEGSDDGDDGGGDVRASGDGDVFDGSGDRGGLERMGMGDGADGGGGGGDAGDHGGAAAGQWDKASDAGDSSIGDSEVASGFTSATDQSSATDLAIDARRQKLHRALDKVLLGPSLALPVTRLHFTSYAIMAIILLAHVICYIVVTKLIKEEHNHVYRVHQAALATDKAQLIMWRIMMGPYCERKNVTDKSSACGNTMSYTLGKLNDNIANFETYHHGVYLGVQVMEQLEPRVYDLWTTQSLQYNIFLDSSPSRVVEASAGIWQLGNRFLAAARESLYWMPKLKDKYMLHRNWKFIVYTGMGPLFGGCTLSLDYLMESAWRSVERLKIDLIIVMVVEALCIQLLCSAVQWHLVARVERARVVGLMAMLGLPAPVLRQLASQGVKVLDDDDEDGSDNDSEEQERSGNGNGASEGPKQDQQLQHHNHHKHNHNHRQQQQEVDTLGGKDGGVSGSDISGDAASAVVTAAAGATTIRRHPFRGRPADERVAPVSDYQGVGAGGPPDLTLSQPVLRLGESADNAPKRRQVLLSSRTGKFMRGAVGAEEVLSPLQRAADVGPGREVGGIGAGGGRRLSNNSNGGFQLARVAVVLRGRGSRINGKVLVPSYANLMRLVAPFLLLNTLVIVVYVVSLSLLSGMQGPLASLNMAAHVVYRYTHMRCCAWGLVAADDKVTKGQWRDLLKEQIQLFEDEYNVLMYGGIAHSQMAGVFQEAVPASTFASVDFARAFFRSKRCFRWDQSLCLPPGHKYYEATHNGLDAMVRRVIQEMKLLSLDEDSDAKYNGTRYDYIHLVGGRDCYEGLQTAAQLFVDYSIKRYNEVTQLHTILLGTTCGIFTLYTLLLLWPRLARIRGDAARQSALLSHVPPEVDVKGHVKMTFRRWVGRGEKRKSAHSAAASADAMAAATGGSVGSQ</sequence>
<feature type="transmembrane region" description="Helical" evidence="8">
    <location>
        <begin position="2158"/>
        <end position="2179"/>
    </location>
</feature>
<feature type="region of interest" description="Disordered" evidence="7">
    <location>
        <begin position="1114"/>
        <end position="1144"/>
    </location>
</feature>
<evidence type="ECO:0000256" key="5">
    <source>
        <dbReference type="ARBA" id="ARBA00022777"/>
    </source>
</evidence>
<evidence type="ECO:0000256" key="7">
    <source>
        <dbReference type="SAM" id="MobiDB-lite"/>
    </source>
</evidence>
<evidence type="ECO:0000256" key="4">
    <source>
        <dbReference type="ARBA" id="ARBA00022741"/>
    </source>
</evidence>
<dbReference type="Pfam" id="PF00989">
    <property type="entry name" value="PAS"/>
    <property type="match status" value="1"/>
</dbReference>
<proteinExistence type="predicted"/>
<dbReference type="GO" id="GO:0016301">
    <property type="term" value="F:kinase activity"/>
    <property type="evidence" value="ECO:0007669"/>
    <property type="project" value="UniProtKB-KW"/>
</dbReference>
<dbReference type="SUPFAM" id="SSF55785">
    <property type="entry name" value="PYP-like sensor domain (PAS domain)"/>
    <property type="match status" value="1"/>
</dbReference>
<keyword evidence="8" id="KW-0472">Membrane</keyword>
<evidence type="ECO:0000313" key="10">
    <source>
        <dbReference type="EMBL" id="GIM12311.1"/>
    </source>
</evidence>
<feature type="compositionally biased region" description="Basic residues" evidence="7">
    <location>
        <begin position="1762"/>
        <end position="1773"/>
    </location>
</feature>
<dbReference type="InterPro" id="IPR000014">
    <property type="entry name" value="PAS"/>
</dbReference>